<dbReference type="GO" id="GO:0043565">
    <property type="term" value="F:sequence-specific DNA binding"/>
    <property type="evidence" value="ECO:0007669"/>
    <property type="project" value="InterPro"/>
</dbReference>
<protein>
    <recommendedName>
        <fullName evidence="7">WRKY domain-containing protein</fullName>
    </recommendedName>
</protein>
<evidence type="ECO:0000256" key="4">
    <source>
        <dbReference type="ARBA" id="ARBA00023163"/>
    </source>
</evidence>
<gene>
    <name evidence="8" type="ORF">ZIOFF_052175</name>
</gene>
<dbReference type="PANTHER" id="PTHR31282">
    <property type="entry name" value="WRKY TRANSCRIPTION FACTOR 21-RELATED"/>
    <property type="match status" value="1"/>
</dbReference>
<keyword evidence="3" id="KW-0238">DNA-binding</keyword>
<evidence type="ECO:0000256" key="6">
    <source>
        <dbReference type="SAM" id="MobiDB-lite"/>
    </source>
</evidence>
<dbReference type="InterPro" id="IPR003657">
    <property type="entry name" value="WRKY_dom"/>
</dbReference>
<dbReference type="GO" id="GO:0005634">
    <property type="term" value="C:nucleus"/>
    <property type="evidence" value="ECO:0007669"/>
    <property type="project" value="UniProtKB-SubCell"/>
</dbReference>
<keyword evidence="9" id="KW-1185">Reference proteome</keyword>
<evidence type="ECO:0000313" key="9">
    <source>
        <dbReference type="Proteomes" id="UP000734854"/>
    </source>
</evidence>
<reference evidence="8 9" key="1">
    <citation type="submission" date="2020-08" db="EMBL/GenBank/DDBJ databases">
        <title>Plant Genome Project.</title>
        <authorList>
            <person name="Zhang R.-G."/>
        </authorList>
    </citation>
    <scope>NUCLEOTIDE SEQUENCE [LARGE SCALE GENOMIC DNA]</scope>
    <source>
        <tissue evidence="8">Rhizome</tissue>
    </source>
</reference>
<dbReference type="PROSITE" id="PS50811">
    <property type="entry name" value="WRKY"/>
    <property type="match status" value="1"/>
</dbReference>
<feature type="compositionally biased region" description="Polar residues" evidence="6">
    <location>
        <begin position="229"/>
        <end position="239"/>
    </location>
</feature>
<keyword evidence="4" id="KW-0804">Transcription</keyword>
<dbReference type="SUPFAM" id="SSF118290">
    <property type="entry name" value="WRKY DNA-binding domain"/>
    <property type="match status" value="1"/>
</dbReference>
<keyword evidence="5" id="KW-0539">Nucleus</keyword>
<dbReference type="Pfam" id="PF03106">
    <property type="entry name" value="WRKY"/>
    <property type="match status" value="1"/>
</dbReference>
<dbReference type="SMART" id="SM00774">
    <property type="entry name" value="WRKY"/>
    <property type="match status" value="1"/>
</dbReference>
<dbReference type="EMBL" id="JACMSC010000014">
    <property type="protein sequence ID" value="KAG6490851.1"/>
    <property type="molecule type" value="Genomic_DNA"/>
</dbReference>
<evidence type="ECO:0000313" key="8">
    <source>
        <dbReference type="EMBL" id="KAG6490851.1"/>
    </source>
</evidence>
<name>A0A8J5FS62_ZINOF</name>
<dbReference type="GO" id="GO:0003700">
    <property type="term" value="F:DNA-binding transcription factor activity"/>
    <property type="evidence" value="ECO:0007669"/>
    <property type="project" value="InterPro"/>
</dbReference>
<dbReference type="InterPro" id="IPR044810">
    <property type="entry name" value="WRKY_plant"/>
</dbReference>
<feature type="domain" description="WRKY" evidence="7">
    <location>
        <begin position="138"/>
        <end position="194"/>
    </location>
</feature>
<dbReference type="Proteomes" id="UP000734854">
    <property type="component" value="Unassembled WGS sequence"/>
</dbReference>
<keyword evidence="2" id="KW-0805">Transcription regulation</keyword>
<evidence type="ECO:0000256" key="3">
    <source>
        <dbReference type="ARBA" id="ARBA00023125"/>
    </source>
</evidence>
<evidence type="ECO:0000256" key="5">
    <source>
        <dbReference type="ARBA" id="ARBA00023242"/>
    </source>
</evidence>
<dbReference type="Gene3D" id="2.20.25.80">
    <property type="entry name" value="WRKY domain"/>
    <property type="match status" value="1"/>
</dbReference>
<dbReference type="AlphaFoldDB" id="A0A8J5FS62"/>
<comment type="subcellular location">
    <subcellularLocation>
        <location evidence="1">Nucleus</location>
    </subcellularLocation>
</comment>
<evidence type="ECO:0000259" key="7">
    <source>
        <dbReference type="PROSITE" id="PS50811"/>
    </source>
</evidence>
<feature type="region of interest" description="Disordered" evidence="6">
    <location>
        <begin position="212"/>
        <end position="265"/>
    </location>
</feature>
<sequence>MEAGILGQILAACRRAEDLGRAVLLADDPGYLLAADPGYLLISCDELAASFQQAAAALRSRMLLPEVPQPEEQQRSSIGPLAIPPHAELLPELPAGPSGIRTPRKSREIDSMVISRKEGRLTLRTPAPVTGKVDVPPEDGYTWRKYGRKAILHSKSYYRCTHKICEAKKKVQQIDENPFILEITYEGEHTCQTSTTPLLIPPITVAVAAAGENRDPGAGGDSASPLFQAGTSSASQPKTDNWLGDEAQGTAAGTGGGDGGGDVDDWLADLTDTMFNFSGSSDSCMDSIFPPRPGN</sequence>
<proteinExistence type="predicted"/>
<evidence type="ECO:0000256" key="1">
    <source>
        <dbReference type="ARBA" id="ARBA00004123"/>
    </source>
</evidence>
<evidence type="ECO:0000256" key="2">
    <source>
        <dbReference type="ARBA" id="ARBA00023015"/>
    </source>
</evidence>
<comment type="caution">
    <text evidence="8">The sequence shown here is derived from an EMBL/GenBank/DDBJ whole genome shotgun (WGS) entry which is preliminary data.</text>
</comment>
<dbReference type="InterPro" id="IPR036576">
    <property type="entry name" value="WRKY_dom_sf"/>
</dbReference>
<organism evidence="8 9">
    <name type="scientific">Zingiber officinale</name>
    <name type="common">Ginger</name>
    <name type="synonym">Amomum zingiber</name>
    <dbReference type="NCBI Taxonomy" id="94328"/>
    <lineage>
        <taxon>Eukaryota</taxon>
        <taxon>Viridiplantae</taxon>
        <taxon>Streptophyta</taxon>
        <taxon>Embryophyta</taxon>
        <taxon>Tracheophyta</taxon>
        <taxon>Spermatophyta</taxon>
        <taxon>Magnoliopsida</taxon>
        <taxon>Liliopsida</taxon>
        <taxon>Zingiberales</taxon>
        <taxon>Zingiberaceae</taxon>
        <taxon>Zingiber</taxon>
    </lineage>
</organism>
<accession>A0A8J5FS62</accession>